<reference evidence="1 2" key="1">
    <citation type="submission" date="2021-11" db="EMBL/GenBank/DDBJ databases">
        <authorList>
            <person name="Lee D.-H."/>
            <person name="Kim S.-B."/>
        </authorList>
    </citation>
    <scope>NUCLEOTIDE SEQUENCE [LARGE SCALE GENOMIC DNA]</scope>
    <source>
        <strain evidence="1 2">KCTC 52223</strain>
    </source>
</reference>
<name>A0ABS8KRB6_9HYPH</name>
<sequence length="150" mass="16542">MIRHALAPGTNDPTGFRLDDCTTQRNLSAEGRAQAAHIGELFRANGIAAADVYSSQWCRCLETASLMRLGETRQQPLLNSFFQDRAREARQIEALRQWIGQLDPARPTVFVTHQVVVTALSQIFPGSGEIVVMQRAPDGRLSVQGRLPTA</sequence>
<dbReference type="RefSeq" id="WP_230549838.1">
    <property type="nucleotide sequence ID" value="NZ_JAJISD010000002.1"/>
</dbReference>
<dbReference type="InterPro" id="IPR013078">
    <property type="entry name" value="His_Pase_superF_clade-1"/>
</dbReference>
<dbReference type="Proteomes" id="UP001198862">
    <property type="component" value="Unassembled WGS sequence"/>
</dbReference>
<protein>
    <submittedName>
        <fullName evidence="1">Histidine phosphatase family protein</fullName>
    </submittedName>
</protein>
<dbReference type="Gene3D" id="3.40.50.1240">
    <property type="entry name" value="Phosphoglycerate mutase-like"/>
    <property type="match status" value="1"/>
</dbReference>
<accession>A0ABS8KRB6</accession>
<dbReference type="InterPro" id="IPR029033">
    <property type="entry name" value="His_PPase_superfam"/>
</dbReference>
<dbReference type="EMBL" id="JAJISD010000002">
    <property type="protein sequence ID" value="MCC8428619.1"/>
    <property type="molecule type" value="Genomic_DNA"/>
</dbReference>
<evidence type="ECO:0000313" key="1">
    <source>
        <dbReference type="EMBL" id="MCC8428619.1"/>
    </source>
</evidence>
<comment type="caution">
    <text evidence="1">The sequence shown here is derived from an EMBL/GenBank/DDBJ whole genome shotgun (WGS) entry which is preliminary data.</text>
</comment>
<proteinExistence type="predicted"/>
<dbReference type="CDD" id="cd07067">
    <property type="entry name" value="HP_PGM_like"/>
    <property type="match status" value="1"/>
</dbReference>
<gene>
    <name evidence="1" type="ORF">LJ725_06560</name>
</gene>
<organism evidence="1 2">
    <name type="scientific">Reyranella aquatilis</name>
    <dbReference type="NCBI Taxonomy" id="2035356"/>
    <lineage>
        <taxon>Bacteria</taxon>
        <taxon>Pseudomonadati</taxon>
        <taxon>Pseudomonadota</taxon>
        <taxon>Alphaproteobacteria</taxon>
        <taxon>Hyphomicrobiales</taxon>
        <taxon>Reyranellaceae</taxon>
        <taxon>Reyranella</taxon>
    </lineage>
</organism>
<dbReference type="SUPFAM" id="SSF53254">
    <property type="entry name" value="Phosphoglycerate mutase-like"/>
    <property type="match status" value="1"/>
</dbReference>
<dbReference type="Pfam" id="PF00300">
    <property type="entry name" value="His_Phos_1"/>
    <property type="match status" value="1"/>
</dbReference>
<keyword evidence="2" id="KW-1185">Reference proteome</keyword>
<evidence type="ECO:0000313" key="2">
    <source>
        <dbReference type="Proteomes" id="UP001198862"/>
    </source>
</evidence>